<evidence type="ECO:0000256" key="3">
    <source>
        <dbReference type="ARBA" id="ARBA00022737"/>
    </source>
</evidence>
<feature type="domain" description="BRCT" evidence="10">
    <location>
        <begin position="658"/>
        <end position="748"/>
    </location>
</feature>
<comment type="subcellular location">
    <subcellularLocation>
        <location evidence="1">Nucleus</location>
    </subcellularLocation>
</comment>
<keyword evidence="2" id="KW-0479">Metal-binding</keyword>
<gene>
    <name evidence="11" type="ORF">EmuJ_001073100</name>
</gene>
<feature type="domain" description="BRCT" evidence="10">
    <location>
        <begin position="789"/>
        <end position="902"/>
    </location>
</feature>
<dbReference type="GO" id="GO:0045944">
    <property type="term" value="P:positive regulation of transcription by RNA polymerase II"/>
    <property type="evidence" value="ECO:0007669"/>
    <property type="project" value="TreeGrafter"/>
</dbReference>
<name>A0A068YIB5_ECHMU</name>
<keyword evidence="6" id="KW-0862">Zinc</keyword>
<feature type="region of interest" description="Disordered" evidence="9">
    <location>
        <begin position="371"/>
        <end position="406"/>
    </location>
</feature>
<dbReference type="PANTHER" id="PTHR13763">
    <property type="entry name" value="BREAST CANCER TYPE 1 SUSCEPTIBILITY PROTEIN BRCA1"/>
    <property type="match status" value="1"/>
</dbReference>
<dbReference type="SMART" id="SM00292">
    <property type="entry name" value="BRCT"/>
    <property type="match status" value="1"/>
</dbReference>
<feature type="compositionally biased region" description="Low complexity" evidence="9">
    <location>
        <begin position="146"/>
        <end position="156"/>
    </location>
</feature>
<keyword evidence="3" id="KW-0677">Repeat</keyword>
<feature type="region of interest" description="Disordered" evidence="9">
    <location>
        <begin position="84"/>
        <end position="121"/>
    </location>
</feature>
<evidence type="ECO:0000256" key="5">
    <source>
        <dbReference type="ARBA" id="ARBA00022771"/>
    </source>
</evidence>
<evidence type="ECO:0000256" key="7">
    <source>
        <dbReference type="ARBA" id="ARBA00023204"/>
    </source>
</evidence>
<dbReference type="OMA" id="CASVYRR"/>
<dbReference type="InterPro" id="IPR001357">
    <property type="entry name" value="BRCT_dom"/>
</dbReference>
<reference evidence="11" key="2">
    <citation type="submission" date="2015-11" db="EMBL/GenBank/DDBJ databases">
        <authorList>
            <person name="Zhang Y."/>
            <person name="Guo Z."/>
        </authorList>
    </citation>
    <scope>NUCLEOTIDE SEQUENCE</scope>
</reference>
<dbReference type="GO" id="GO:0004842">
    <property type="term" value="F:ubiquitin-protein transferase activity"/>
    <property type="evidence" value="ECO:0007669"/>
    <property type="project" value="TreeGrafter"/>
</dbReference>
<dbReference type="GO" id="GO:0008270">
    <property type="term" value="F:zinc ion binding"/>
    <property type="evidence" value="ECO:0007669"/>
    <property type="project" value="UniProtKB-KW"/>
</dbReference>
<evidence type="ECO:0000256" key="2">
    <source>
        <dbReference type="ARBA" id="ARBA00022723"/>
    </source>
</evidence>
<keyword evidence="5" id="KW-0863">Zinc-finger</keyword>
<dbReference type="STRING" id="6211.A0A068YIB5"/>
<evidence type="ECO:0000256" key="9">
    <source>
        <dbReference type="SAM" id="MobiDB-lite"/>
    </source>
</evidence>
<evidence type="ECO:0000259" key="10">
    <source>
        <dbReference type="PROSITE" id="PS50172"/>
    </source>
</evidence>
<dbReference type="Pfam" id="PF00533">
    <property type="entry name" value="BRCT"/>
    <property type="match status" value="1"/>
</dbReference>
<evidence type="ECO:0000313" key="11">
    <source>
        <dbReference type="EMBL" id="CDS43001.1"/>
    </source>
</evidence>
<dbReference type="GO" id="GO:0031436">
    <property type="term" value="C:BRCA1-BARD1 complex"/>
    <property type="evidence" value="ECO:0007669"/>
    <property type="project" value="TreeGrafter"/>
</dbReference>
<feature type="region of interest" description="Disordered" evidence="9">
    <location>
        <begin position="476"/>
        <end position="499"/>
    </location>
</feature>
<reference evidence="11" key="1">
    <citation type="journal article" date="2013" name="Nature">
        <title>The genomes of four tapeworm species reveal adaptations to parasitism.</title>
        <authorList>
            <person name="Tsai I.J."/>
            <person name="Zarowiecki M."/>
            <person name="Holroyd N."/>
            <person name="Garciarrubio A."/>
            <person name="Sanchez-Flores A."/>
            <person name="Brooks K.L."/>
            <person name="Tracey A."/>
            <person name="Bobes R.J."/>
            <person name="Fragoso G."/>
            <person name="Sciutto E."/>
            <person name="Aslett M."/>
            <person name="Beasley H."/>
            <person name="Bennett H.M."/>
            <person name="Cai J."/>
            <person name="Camicia F."/>
            <person name="Clark R."/>
            <person name="Cucher M."/>
            <person name="De Silva N."/>
            <person name="Day T.A."/>
            <person name="Deplazes P."/>
            <person name="Estrada K."/>
            <person name="Fernandez C."/>
            <person name="Holland P.W."/>
            <person name="Hou J."/>
            <person name="Hu S."/>
            <person name="Huckvale T."/>
            <person name="Hung S.S."/>
            <person name="Kamenetzky L."/>
            <person name="Keane J.A."/>
            <person name="Kiss F."/>
            <person name="Koziol U."/>
            <person name="Lambert O."/>
            <person name="Liu K."/>
            <person name="Luo X."/>
            <person name="Luo Y."/>
            <person name="Macchiaroli N."/>
            <person name="Nichol S."/>
            <person name="Paps J."/>
            <person name="Parkinson J."/>
            <person name="Pouchkina-Stantcheva N."/>
            <person name="Riddiford N."/>
            <person name="Rosenzvit M."/>
            <person name="Salinas G."/>
            <person name="Wasmuth J.D."/>
            <person name="Zamanian M."/>
            <person name="Zheng Y."/>
            <person name="Cai X."/>
            <person name="Soberon X."/>
            <person name="Olson P.D."/>
            <person name="Laclette J.P."/>
            <person name="Brehm K."/>
            <person name="Berriman M."/>
            <person name="Garciarrubio A."/>
            <person name="Bobes R.J."/>
            <person name="Fragoso G."/>
            <person name="Sanchez-Flores A."/>
            <person name="Estrada K."/>
            <person name="Cevallos M.A."/>
            <person name="Morett E."/>
            <person name="Gonzalez V."/>
            <person name="Portillo T."/>
            <person name="Ochoa-Leyva A."/>
            <person name="Jose M.V."/>
            <person name="Sciutto E."/>
            <person name="Landa A."/>
            <person name="Jimenez L."/>
            <person name="Valdes V."/>
            <person name="Carrero J.C."/>
            <person name="Larralde C."/>
            <person name="Morales-Montor J."/>
            <person name="Limon-Lason J."/>
            <person name="Soberon X."/>
            <person name="Laclette J.P."/>
        </authorList>
    </citation>
    <scope>NUCLEOTIDE SEQUENCE [LARGE SCALE GENOMIC DNA]</scope>
</reference>
<dbReference type="Gene3D" id="3.40.50.10190">
    <property type="entry name" value="BRCT domain"/>
    <property type="match status" value="2"/>
</dbReference>
<keyword evidence="4" id="KW-0227">DNA damage</keyword>
<protein>
    <submittedName>
        <fullName evidence="11">Breast cancer type 1 susceptibility protein</fullName>
    </submittedName>
</protein>
<dbReference type="GO" id="GO:0070531">
    <property type="term" value="C:BRCA1-A complex"/>
    <property type="evidence" value="ECO:0007669"/>
    <property type="project" value="TreeGrafter"/>
</dbReference>
<dbReference type="Proteomes" id="UP000017246">
    <property type="component" value="Unassembled WGS sequence"/>
</dbReference>
<evidence type="ECO:0000256" key="8">
    <source>
        <dbReference type="ARBA" id="ARBA00023242"/>
    </source>
</evidence>
<dbReference type="EMBL" id="LN902842">
    <property type="protein sequence ID" value="CDS43001.1"/>
    <property type="molecule type" value="Genomic_DNA"/>
</dbReference>
<evidence type="ECO:0000256" key="1">
    <source>
        <dbReference type="ARBA" id="ARBA00004123"/>
    </source>
</evidence>
<evidence type="ECO:0000256" key="6">
    <source>
        <dbReference type="ARBA" id="ARBA00022833"/>
    </source>
</evidence>
<evidence type="ECO:0000256" key="4">
    <source>
        <dbReference type="ARBA" id="ARBA00022763"/>
    </source>
</evidence>
<feature type="compositionally biased region" description="Low complexity" evidence="9">
    <location>
        <begin position="396"/>
        <end position="406"/>
    </location>
</feature>
<organism evidence="11 12">
    <name type="scientific">Echinococcus multilocularis</name>
    <name type="common">Fox tapeworm</name>
    <dbReference type="NCBI Taxonomy" id="6211"/>
    <lineage>
        <taxon>Eukaryota</taxon>
        <taxon>Metazoa</taxon>
        <taxon>Spiralia</taxon>
        <taxon>Lophotrochozoa</taxon>
        <taxon>Platyhelminthes</taxon>
        <taxon>Cestoda</taxon>
        <taxon>Eucestoda</taxon>
        <taxon>Cyclophyllidea</taxon>
        <taxon>Taeniidae</taxon>
        <taxon>Echinococcus</taxon>
    </lineage>
</organism>
<dbReference type="AlphaFoldDB" id="A0A068YIB5"/>
<dbReference type="PANTHER" id="PTHR13763:SF0">
    <property type="entry name" value="BREAST CANCER TYPE 1 SUSCEPTIBILITY PROTEIN"/>
    <property type="match status" value="1"/>
</dbReference>
<keyword evidence="8" id="KW-0539">Nucleus</keyword>
<proteinExistence type="predicted"/>
<dbReference type="OrthoDB" id="6105938at2759"/>
<sequence length="907" mass="99118">MTKRISRRDQPRTSKRMAIALGTSARILKHHMRSKEGTSVLNSDELTQPMRVQPTEEALSCELFAMTQTPPLIEPSVMRLDEFPDLSNKRNRAQSADVSGVSMRRPPRDGEDEANCSHRGSKLSLASAFKRSSFLRSLSRGRKRQNQSQSSESSASLKYRIPPVSSKPRTSLPPTSANVFSPAWSRLKSLGTEFGRQSKTQLLIRSMKKCSSSRVAFKPVETAVQPPNLGPVCRFILPSRGPWFEGSKKGKTAALLCSRCGSEIIFISNPATVLTSPMPYPVVRDSRAYWPELWQQSPQVITGQGDVSVAVTSAVTTLPSYVPPISLNSRQPCDPARCEETNQLQIPMTPEKGTPSTINIQPSLVPQSFSLNTPSSKLSCEEQAEAAKLDTPPSPQTVSSSDTSSLPATVIKSVDIQPTPTLPAANPIIPETPLQAMATGSQERDEQQQNRGYLEAVSRLEQQLLEESLNAELLANPGTEPTEESEAEVISPSSLRESSTITTPAVCPAPVSSGLSPVHGLNETSDHPSSTDKITREMTKLDMIPDSNALEEGLDVIPSSQNEEETKEGEIQVRSDEPMDAMATPQTEAISVPLIRVESSQPVTAATFEALPLSQTPSCASAADTIPFTQPRLLSTSLIADTENVNPRSREDESTQPTIFITGSNLSPIEVNALRRFCRQFNAVEMSSFESNRTTHVVMATQVTRPRVAQRTLKYFMGILNGAWVVNTHWVRKCLLAATLLPEEPFEVQGDTMCGDCHEGPRRGRLRVSAIPPSLGTSNRPAASVSCPDQRRPFAGLMLCPFGDISPLNPKDFEALVIAGGGIPIADPSLFPSEVVSTTTTTTGATEINPKCLIFTCPTAPKFQKQDCIDIYNKYQIPVFNLNWMLNCASVYRRLPMSKVYYIHPTE</sequence>
<dbReference type="eggNOG" id="KOG4362">
    <property type="taxonomic scope" value="Eukaryota"/>
</dbReference>
<dbReference type="InterPro" id="IPR036420">
    <property type="entry name" value="BRCT_dom_sf"/>
</dbReference>
<keyword evidence="12" id="KW-1185">Reference proteome</keyword>
<dbReference type="FunFam" id="3.40.50.10190:FF:000006">
    <property type="entry name" value="Breast cancer type 1 susceptibility protein homolog"/>
    <property type="match status" value="1"/>
</dbReference>
<feature type="region of interest" description="Disordered" evidence="9">
    <location>
        <begin position="136"/>
        <end position="175"/>
    </location>
</feature>
<keyword evidence="7" id="KW-0234">DNA repair</keyword>
<evidence type="ECO:0000313" key="12">
    <source>
        <dbReference type="Proteomes" id="UP000017246"/>
    </source>
</evidence>
<dbReference type="InterPro" id="IPR031099">
    <property type="entry name" value="BRCA1-associated"/>
</dbReference>
<accession>A0A068YIB5</accession>
<dbReference type="SUPFAM" id="SSF52113">
    <property type="entry name" value="BRCT domain"/>
    <property type="match status" value="1"/>
</dbReference>
<dbReference type="GO" id="GO:0000724">
    <property type="term" value="P:double-strand break repair via homologous recombination"/>
    <property type="evidence" value="ECO:0007669"/>
    <property type="project" value="TreeGrafter"/>
</dbReference>
<dbReference type="PROSITE" id="PS50172">
    <property type="entry name" value="BRCT"/>
    <property type="match status" value="2"/>
</dbReference>